<dbReference type="Gene3D" id="3.50.30.50">
    <property type="entry name" value="Putative cyclase"/>
    <property type="match status" value="1"/>
</dbReference>
<proteinExistence type="predicted"/>
<dbReference type="PANTHER" id="PTHR43564">
    <property type="entry name" value="KYNURENINE FORMAMIDASE-LIKE PROTEIN"/>
    <property type="match status" value="1"/>
</dbReference>
<dbReference type="Pfam" id="PF04199">
    <property type="entry name" value="Cyclase"/>
    <property type="match status" value="1"/>
</dbReference>
<reference evidence="1 2" key="1">
    <citation type="submission" date="2023-07" db="EMBL/GenBank/DDBJ databases">
        <title>Sorghum-associated microbial communities from plants grown in Nebraska, USA.</title>
        <authorList>
            <person name="Schachtman D."/>
        </authorList>
    </citation>
    <scope>NUCLEOTIDE SEQUENCE [LARGE SCALE GENOMIC DNA]</scope>
    <source>
        <strain evidence="1 2">BE240</strain>
    </source>
</reference>
<comment type="caution">
    <text evidence="1">The sequence shown here is derived from an EMBL/GenBank/DDBJ whole genome shotgun (WGS) entry which is preliminary data.</text>
</comment>
<dbReference type="InterPro" id="IPR037175">
    <property type="entry name" value="KFase_sf"/>
</dbReference>
<dbReference type="InterPro" id="IPR007325">
    <property type="entry name" value="KFase/CYL"/>
</dbReference>
<dbReference type="SUPFAM" id="SSF102198">
    <property type="entry name" value="Putative cyclase"/>
    <property type="match status" value="1"/>
</dbReference>
<gene>
    <name evidence="1" type="ORF">J2X09_002494</name>
</gene>
<sequence length="262" mass="29472">MPRRIIDLSVTLEDKPTSPSHHRPQIQYADHDQSWELFSRLFPGIGPESLPDGKAWAVEKISLSTHAGTHMDAPWHYHPTTDHALQDGGRPAPGIDEVPLDWCLRPGVKLDFRHFEAGYVVTPQDIEAELKRIGHELQPLDIVVANTRAGTRQGQEDYWESACGFGRAATLYLLERGVRVVGTDSYSWDAAFKFVVERFQRDGDPSIIWEGHKAGRDIGYYQMEKLSNLDQLPPHGFDVSCFPIKIKHGSAGWVRAVAILND</sequence>
<evidence type="ECO:0000313" key="2">
    <source>
        <dbReference type="Proteomes" id="UP001265550"/>
    </source>
</evidence>
<dbReference type="EMBL" id="JAVDWE010000006">
    <property type="protein sequence ID" value="MDR7094751.1"/>
    <property type="molecule type" value="Genomic_DNA"/>
</dbReference>
<accession>A0ABU1VB85</accession>
<dbReference type="PANTHER" id="PTHR43564:SF2">
    <property type="entry name" value="BLR6059 PROTEIN"/>
    <property type="match status" value="1"/>
</dbReference>
<keyword evidence="2" id="KW-1185">Reference proteome</keyword>
<dbReference type="RefSeq" id="WP_204733782.1">
    <property type="nucleotide sequence ID" value="NZ_JAVDWE010000006.1"/>
</dbReference>
<organism evidence="1 2">
    <name type="scientific">Hydrogenophaga laconesensis</name>
    <dbReference type="NCBI Taxonomy" id="1805971"/>
    <lineage>
        <taxon>Bacteria</taxon>
        <taxon>Pseudomonadati</taxon>
        <taxon>Pseudomonadota</taxon>
        <taxon>Betaproteobacteria</taxon>
        <taxon>Burkholderiales</taxon>
        <taxon>Comamonadaceae</taxon>
        <taxon>Hydrogenophaga</taxon>
    </lineage>
</organism>
<protein>
    <submittedName>
        <fullName evidence="1">Kynurenine formamidase</fullName>
    </submittedName>
</protein>
<name>A0ABU1VB85_9BURK</name>
<evidence type="ECO:0000313" key="1">
    <source>
        <dbReference type="EMBL" id="MDR7094751.1"/>
    </source>
</evidence>
<dbReference type="Proteomes" id="UP001265550">
    <property type="component" value="Unassembled WGS sequence"/>
</dbReference>